<reference evidence="8" key="2">
    <citation type="submission" date="2012-11" db="EMBL/GenBank/DDBJ databases">
        <authorList>
            <person name="Kuo A."/>
            <person name="Curtis B.A."/>
            <person name="Tanifuji G."/>
            <person name="Burki F."/>
            <person name="Gruber A."/>
            <person name="Irimia M."/>
            <person name="Maruyama S."/>
            <person name="Arias M.C."/>
            <person name="Ball S.G."/>
            <person name="Gile G.H."/>
            <person name="Hirakawa Y."/>
            <person name="Hopkins J.F."/>
            <person name="Rensing S.A."/>
            <person name="Schmutz J."/>
            <person name="Symeonidi A."/>
            <person name="Elias M."/>
            <person name="Eveleigh R.J."/>
            <person name="Herman E.K."/>
            <person name="Klute M.J."/>
            <person name="Nakayama T."/>
            <person name="Obornik M."/>
            <person name="Reyes-Prieto A."/>
            <person name="Armbrust E.V."/>
            <person name="Aves S.J."/>
            <person name="Beiko R.G."/>
            <person name="Coutinho P."/>
            <person name="Dacks J.B."/>
            <person name="Durnford D.G."/>
            <person name="Fast N.M."/>
            <person name="Green B.R."/>
            <person name="Grisdale C."/>
            <person name="Hempe F."/>
            <person name="Henrissat B."/>
            <person name="Hoppner M.P."/>
            <person name="Ishida K.-I."/>
            <person name="Kim E."/>
            <person name="Koreny L."/>
            <person name="Kroth P.G."/>
            <person name="Liu Y."/>
            <person name="Malik S.-B."/>
            <person name="Maier U.G."/>
            <person name="McRose D."/>
            <person name="Mock T."/>
            <person name="Neilson J.A."/>
            <person name="Onodera N.T."/>
            <person name="Poole A.M."/>
            <person name="Pritham E.J."/>
            <person name="Richards T.A."/>
            <person name="Rocap G."/>
            <person name="Roy S.W."/>
            <person name="Sarai C."/>
            <person name="Schaack S."/>
            <person name="Shirato S."/>
            <person name="Slamovits C.H."/>
            <person name="Spencer D.F."/>
            <person name="Suzuki S."/>
            <person name="Worden A.Z."/>
            <person name="Zauner S."/>
            <person name="Barry K."/>
            <person name="Bell C."/>
            <person name="Bharti A.K."/>
            <person name="Crow J.A."/>
            <person name="Grimwood J."/>
            <person name="Kramer R."/>
            <person name="Lindquist E."/>
            <person name="Lucas S."/>
            <person name="Salamov A."/>
            <person name="McFadden G.I."/>
            <person name="Lane C.E."/>
            <person name="Keeling P.J."/>
            <person name="Gray M.W."/>
            <person name="Grigoriev I.V."/>
            <person name="Archibald J.M."/>
        </authorList>
    </citation>
    <scope>NUCLEOTIDE SEQUENCE</scope>
    <source>
        <strain evidence="8">CCMP2712</strain>
    </source>
</reference>
<gene>
    <name evidence="6" type="ORF">GUITHDRAFT_120319</name>
</gene>
<reference evidence="6 8" key="1">
    <citation type="journal article" date="2012" name="Nature">
        <title>Algal genomes reveal evolutionary mosaicism and the fate of nucleomorphs.</title>
        <authorList>
            <consortium name="DOE Joint Genome Institute"/>
            <person name="Curtis B.A."/>
            <person name="Tanifuji G."/>
            <person name="Burki F."/>
            <person name="Gruber A."/>
            <person name="Irimia M."/>
            <person name="Maruyama S."/>
            <person name="Arias M.C."/>
            <person name="Ball S.G."/>
            <person name="Gile G.H."/>
            <person name="Hirakawa Y."/>
            <person name="Hopkins J.F."/>
            <person name="Kuo A."/>
            <person name="Rensing S.A."/>
            <person name="Schmutz J."/>
            <person name="Symeonidi A."/>
            <person name="Elias M."/>
            <person name="Eveleigh R.J."/>
            <person name="Herman E.K."/>
            <person name="Klute M.J."/>
            <person name="Nakayama T."/>
            <person name="Obornik M."/>
            <person name="Reyes-Prieto A."/>
            <person name="Armbrust E.V."/>
            <person name="Aves S.J."/>
            <person name="Beiko R.G."/>
            <person name="Coutinho P."/>
            <person name="Dacks J.B."/>
            <person name="Durnford D.G."/>
            <person name="Fast N.M."/>
            <person name="Green B.R."/>
            <person name="Grisdale C.J."/>
            <person name="Hempel F."/>
            <person name="Henrissat B."/>
            <person name="Hoppner M.P."/>
            <person name="Ishida K."/>
            <person name="Kim E."/>
            <person name="Koreny L."/>
            <person name="Kroth P.G."/>
            <person name="Liu Y."/>
            <person name="Malik S.B."/>
            <person name="Maier U.G."/>
            <person name="McRose D."/>
            <person name="Mock T."/>
            <person name="Neilson J.A."/>
            <person name="Onodera N.T."/>
            <person name="Poole A.M."/>
            <person name="Pritham E.J."/>
            <person name="Richards T.A."/>
            <person name="Rocap G."/>
            <person name="Roy S.W."/>
            <person name="Sarai C."/>
            <person name="Schaack S."/>
            <person name="Shirato S."/>
            <person name="Slamovits C.H."/>
            <person name="Spencer D.F."/>
            <person name="Suzuki S."/>
            <person name="Worden A.Z."/>
            <person name="Zauner S."/>
            <person name="Barry K."/>
            <person name="Bell C."/>
            <person name="Bharti A.K."/>
            <person name="Crow J.A."/>
            <person name="Grimwood J."/>
            <person name="Kramer R."/>
            <person name="Lindquist E."/>
            <person name="Lucas S."/>
            <person name="Salamov A."/>
            <person name="McFadden G.I."/>
            <person name="Lane C.E."/>
            <person name="Keeling P.J."/>
            <person name="Gray M.W."/>
            <person name="Grigoriev I.V."/>
            <person name="Archibald J.M."/>
        </authorList>
    </citation>
    <scope>NUCLEOTIDE SEQUENCE</scope>
    <source>
        <strain evidence="6 8">CCMP2712</strain>
    </source>
</reference>
<accession>L1IBQ2</accession>
<dbReference type="InterPro" id="IPR001781">
    <property type="entry name" value="Znf_LIM"/>
</dbReference>
<dbReference type="Pfam" id="PF00412">
    <property type="entry name" value="LIM"/>
    <property type="match status" value="1"/>
</dbReference>
<keyword evidence="3" id="KW-0440">LIM domain</keyword>
<feature type="region of interest" description="Disordered" evidence="4">
    <location>
        <begin position="32"/>
        <end position="171"/>
    </location>
</feature>
<dbReference type="EMBL" id="JH993139">
    <property type="protein sequence ID" value="EKX33517.1"/>
    <property type="molecule type" value="Genomic_DNA"/>
</dbReference>
<evidence type="ECO:0000256" key="4">
    <source>
        <dbReference type="SAM" id="MobiDB-lite"/>
    </source>
</evidence>
<evidence type="ECO:0000313" key="7">
    <source>
        <dbReference type="EnsemblProtists" id="EKX33517"/>
    </source>
</evidence>
<dbReference type="OrthoDB" id="5911912at2759"/>
<evidence type="ECO:0000256" key="1">
    <source>
        <dbReference type="ARBA" id="ARBA00022723"/>
    </source>
</evidence>
<proteinExistence type="predicted"/>
<feature type="compositionally biased region" description="Polar residues" evidence="4">
    <location>
        <begin position="43"/>
        <end position="68"/>
    </location>
</feature>
<evidence type="ECO:0000313" key="8">
    <source>
        <dbReference type="Proteomes" id="UP000011087"/>
    </source>
</evidence>
<dbReference type="CDD" id="cd08368">
    <property type="entry name" value="LIM"/>
    <property type="match status" value="1"/>
</dbReference>
<reference evidence="7" key="3">
    <citation type="submission" date="2015-06" db="UniProtKB">
        <authorList>
            <consortium name="EnsemblProtists"/>
        </authorList>
    </citation>
    <scope>IDENTIFICATION</scope>
</reference>
<keyword evidence="1 3" id="KW-0479">Metal-binding</keyword>
<evidence type="ECO:0000256" key="3">
    <source>
        <dbReference type="PROSITE-ProRule" id="PRU00125"/>
    </source>
</evidence>
<evidence type="ECO:0000256" key="2">
    <source>
        <dbReference type="ARBA" id="ARBA00022833"/>
    </source>
</evidence>
<keyword evidence="2 3" id="KW-0862">Zinc</keyword>
<organism evidence="6">
    <name type="scientific">Guillardia theta (strain CCMP2712)</name>
    <name type="common">Cryptophyte</name>
    <dbReference type="NCBI Taxonomy" id="905079"/>
    <lineage>
        <taxon>Eukaryota</taxon>
        <taxon>Cryptophyceae</taxon>
        <taxon>Pyrenomonadales</taxon>
        <taxon>Geminigeraceae</taxon>
        <taxon>Guillardia</taxon>
    </lineage>
</organism>
<feature type="compositionally biased region" description="Basic and acidic residues" evidence="4">
    <location>
        <begin position="84"/>
        <end position="108"/>
    </location>
</feature>
<keyword evidence="8" id="KW-1185">Reference proteome</keyword>
<dbReference type="PROSITE" id="PS50023">
    <property type="entry name" value="LIM_DOMAIN_2"/>
    <property type="match status" value="1"/>
</dbReference>
<dbReference type="Proteomes" id="UP000011087">
    <property type="component" value="Unassembled WGS sequence"/>
</dbReference>
<name>L1IBQ2_GUITC</name>
<dbReference type="GeneID" id="17290249"/>
<dbReference type="RefSeq" id="XP_005820497.1">
    <property type="nucleotide sequence ID" value="XM_005820440.1"/>
</dbReference>
<sequence>MLNLMNRGKAVECKIPKGSDVSPLNNQLKQMSLGNKGVKAQAAQRNSKESFSLETTTSGVVSDNSNGSKKGRKLPYKKRVKQMLAEEAKNEKVKRDKANEKKQRKEKGTGGNKKPLADLPDPKELSHSGAEEKPLDTDAAAASFGQSRQGDGGGGGAISQPSSSLKCSGCGGELKSQKVAGDKVTMSRLRQVTKVAGTVTTAMQKQWHPECLRCALCNAQLQVGRTREEGEK</sequence>
<feature type="compositionally biased region" description="Basic and acidic residues" evidence="4">
    <location>
        <begin position="120"/>
        <end position="136"/>
    </location>
</feature>
<evidence type="ECO:0000313" key="6">
    <source>
        <dbReference type="EMBL" id="EKX33517.1"/>
    </source>
</evidence>
<dbReference type="HOGENOM" id="CLU_1196794_0_0_1"/>
<dbReference type="PaxDb" id="55529-EKX33517"/>
<dbReference type="Gene3D" id="2.10.110.10">
    <property type="entry name" value="Cysteine Rich Protein"/>
    <property type="match status" value="1"/>
</dbReference>
<dbReference type="AlphaFoldDB" id="L1IBQ2"/>
<evidence type="ECO:0000259" key="5">
    <source>
        <dbReference type="PROSITE" id="PS50023"/>
    </source>
</evidence>
<feature type="compositionally biased region" description="Basic residues" evidence="4">
    <location>
        <begin position="69"/>
        <end position="81"/>
    </location>
</feature>
<dbReference type="GO" id="GO:0046872">
    <property type="term" value="F:metal ion binding"/>
    <property type="evidence" value="ECO:0007669"/>
    <property type="project" value="UniProtKB-KW"/>
</dbReference>
<protein>
    <recommendedName>
        <fullName evidence="5">LIM zinc-binding domain-containing protein</fullName>
    </recommendedName>
</protein>
<dbReference type="EnsemblProtists" id="EKX33517">
    <property type="protein sequence ID" value="EKX33517"/>
    <property type="gene ID" value="GUITHDRAFT_120319"/>
</dbReference>
<feature type="domain" description="LIM zinc-binding" evidence="5">
    <location>
        <begin position="165"/>
        <end position="232"/>
    </location>
</feature>
<dbReference type="KEGG" id="gtt:GUITHDRAFT_120319"/>